<evidence type="ECO:0000313" key="1">
    <source>
        <dbReference type="EMBL" id="ABN62144.1"/>
    </source>
</evidence>
<keyword evidence="1" id="KW-0067">ATP-binding</keyword>
<gene>
    <name evidence="1" type="ordered locus">Sbal_2652</name>
</gene>
<dbReference type="EMBL" id="CP000563">
    <property type="protein sequence ID" value="ABN62144.1"/>
    <property type="molecule type" value="Genomic_DNA"/>
</dbReference>
<dbReference type="STRING" id="325240.Sbal_2652"/>
<reference evidence="1 2" key="1">
    <citation type="submission" date="2007-02" db="EMBL/GenBank/DDBJ databases">
        <title>Complete sequence of chromosome of Shewanella baltica OS155.</title>
        <authorList>
            <consortium name="US DOE Joint Genome Institute"/>
            <person name="Copeland A."/>
            <person name="Lucas S."/>
            <person name="Lapidus A."/>
            <person name="Barry K."/>
            <person name="Detter J.C."/>
            <person name="Glavina del Rio T."/>
            <person name="Hammon N."/>
            <person name="Israni S."/>
            <person name="Dalin E."/>
            <person name="Tice H."/>
            <person name="Pitluck S."/>
            <person name="Sims D.R."/>
            <person name="Brettin T."/>
            <person name="Bruce D."/>
            <person name="Han C."/>
            <person name="Tapia R."/>
            <person name="Brainard J."/>
            <person name="Schmutz J."/>
            <person name="Larimer F."/>
            <person name="Land M."/>
            <person name="Hauser L."/>
            <person name="Kyrpides N."/>
            <person name="Mikhailova N."/>
            <person name="Brettar I."/>
            <person name="Klappenbach J."/>
            <person name="Konstantinidis K."/>
            <person name="Rodrigues J."/>
            <person name="Tiedje J."/>
            <person name="Richardson P."/>
        </authorList>
    </citation>
    <scope>NUCLEOTIDE SEQUENCE [LARGE SCALE GENOMIC DNA]</scope>
    <source>
        <strain evidence="2">OS155 / ATCC BAA-1091</strain>
    </source>
</reference>
<dbReference type="HOGENOM" id="CLU_1764499_0_0_6"/>
<dbReference type="Proteomes" id="UP000001557">
    <property type="component" value="Chromosome"/>
</dbReference>
<dbReference type="GO" id="GO:0004386">
    <property type="term" value="F:helicase activity"/>
    <property type="evidence" value="ECO:0007669"/>
    <property type="project" value="UniProtKB-KW"/>
</dbReference>
<sequence length="147" mass="16854">MNGYTVARIINDREIHYKKKGDSYKISTLIRNVLDDIENIARFRAPKYLSCYNDVLCHVLKINSKSHLAEHLKDVQLSLEFGVNIKTQLSLIALGLSRTSAIEISELISDSELNQREVLRWLLANNLKNKDIPNLVLIEVDELLSKH</sequence>
<keyword evidence="1" id="KW-0547">Nucleotide-binding</keyword>
<accession>A3D5Y1</accession>
<dbReference type="KEGG" id="sbl:Sbal_2652"/>
<keyword evidence="1" id="KW-0378">Hydrolase</keyword>
<evidence type="ECO:0000313" key="2">
    <source>
        <dbReference type="Proteomes" id="UP000001557"/>
    </source>
</evidence>
<protein>
    <submittedName>
        <fullName evidence="1">DEAD/DEAH box helicase domain protein</fullName>
    </submittedName>
</protein>
<keyword evidence="2" id="KW-1185">Reference proteome</keyword>
<dbReference type="AlphaFoldDB" id="A3D5Y1"/>
<keyword evidence="1" id="KW-0347">Helicase</keyword>
<name>A3D5Y1_SHEB5</name>
<proteinExistence type="predicted"/>
<organism evidence="1 2">
    <name type="scientific">Shewanella baltica (strain OS155 / ATCC BAA-1091)</name>
    <dbReference type="NCBI Taxonomy" id="325240"/>
    <lineage>
        <taxon>Bacteria</taxon>
        <taxon>Pseudomonadati</taxon>
        <taxon>Pseudomonadota</taxon>
        <taxon>Gammaproteobacteria</taxon>
        <taxon>Alteromonadales</taxon>
        <taxon>Shewanellaceae</taxon>
        <taxon>Shewanella</taxon>
    </lineage>
</organism>